<dbReference type="EMBL" id="FNJN01000001">
    <property type="protein sequence ID" value="SDO60649.1"/>
    <property type="molecule type" value="Genomic_DNA"/>
</dbReference>
<evidence type="ECO:0000256" key="2">
    <source>
        <dbReference type="ARBA" id="ARBA00022795"/>
    </source>
</evidence>
<dbReference type="GO" id="GO:0044781">
    <property type="term" value="P:bacterial-type flagellum organization"/>
    <property type="evidence" value="ECO:0007669"/>
    <property type="project" value="UniProtKB-KW"/>
</dbReference>
<name>A0A1H0KXI9_MICTS</name>
<comment type="similarity">
    <text evidence="1">Belongs to the FlgD family.</text>
</comment>
<dbReference type="Proteomes" id="UP000186456">
    <property type="component" value="Unassembled WGS sequence"/>
</dbReference>
<dbReference type="Pfam" id="PF03963">
    <property type="entry name" value="FlgD"/>
    <property type="match status" value="1"/>
</dbReference>
<evidence type="ECO:0000313" key="3">
    <source>
        <dbReference type="EMBL" id="SDO60649.1"/>
    </source>
</evidence>
<dbReference type="RefSeq" id="WP_074694143.1">
    <property type="nucleotide sequence ID" value="NZ_FNJN01000001.1"/>
</dbReference>
<reference evidence="3 4" key="1">
    <citation type="submission" date="2016-10" db="EMBL/GenBank/DDBJ databases">
        <authorList>
            <person name="de Groot N.N."/>
        </authorList>
    </citation>
    <scope>NUCLEOTIDE SEQUENCE [LARGE SCALE GENOMIC DNA]</scope>
    <source>
        <strain evidence="3 4">StLB037</strain>
    </source>
</reference>
<keyword evidence="3" id="KW-0966">Cell projection</keyword>
<accession>A0A1H0KXI9</accession>
<evidence type="ECO:0000256" key="1">
    <source>
        <dbReference type="ARBA" id="ARBA00010577"/>
    </source>
</evidence>
<dbReference type="InterPro" id="IPR005648">
    <property type="entry name" value="FlgD"/>
</dbReference>
<keyword evidence="3" id="KW-0969">Cilium</keyword>
<sequence length="148" mass="15181">MPVTPIAGAPAPIPANTATATAAASAPKKALDSEVFMKLLVTQLTNQDPSTPMDTNQMISQTTQLAMMEQLTAMSRTSTEAFALDMRQAASTLIGQQAGYLDAKGAAVTGIVSTVSFDGPIPQVTIGDATVPLDEITSLATAPTRTSA</sequence>
<protein>
    <submittedName>
        <fullName evidence="3">Flagellar basal-body rod modification protein FlgD</fullName>
    </submittedName>
</protein>
<evidence type="ECO:0000313" key="4">
    <source>
        <dbReference type="Proteomes" id="UP000186456"/>
    </source>
</evidence>
<gene>
    <name evidence="3" type="ORF">SAMN04487788_0241</name>
</gene>
<proteinExistence type="inferred from homology"/>
<keyword evidence="3" id="KW-0282">Flagellum</keyword>
<keyword evidence="2" id="KW-1005">Bacterial flagellum biogenesis</keyword>
<organism evidence="3 4">
    <name type="scientific">Microbacterium testaceum (strain StLB037)</name>
    <dbReference type="NCBI Taxonomy" id="979556"/>
    <lineage>
        <taxon>Bacteria</taxon>
        <taxon>Bacillati</taxon>
        <taxon>Actinomycetota</taxon>
        <taxon>Actinomycetes</taxon>
        <taxon>Micrococcales</taxon>
        <taxon>Microbacteriaceae</taxon>
        <taxon>Microbacterium</taxon>
    </lineage>
</organism>
<dbReference type="AlphaFoldDB" id="A0A1H0KXI9"/>